<dbReference type="AlphaFoldDB" id="A0A975Y3H9"/>
<reference evidence="1" key="1">
    <citation type="submission" date="2017-04" db="EMBL/GenBank/DDBJ databases">
        <title>Genome deletions in a multicellular cyanobacterial endosymbiont for morphological adaptation in marine diatoms.</title>
        <authorList>
            <person name="Wang Y."/>
            <person name="Gao H."/>
            <person name="Li R."/>
            <person name="Xu X."/>
        </authorList>
    </citation>
    <scope>NUCLEOTIDE SEQUENCE</scope>
    <source>
        <strain evidence="1">FACHB 800</strain>
    </source>
</reference>
<dbReference type="Proteomes" id="UP000683511">
    <property type="component" value="Chromosome"/>
</dbReference>
<dbReference type="EMBL" id="CP021056">
    <property type="protein sequence ID" value="QXE22153.1"/>
    <property type="molecule type" value="Genomic_DNA"/>
</dbReference>
<accession>A0A975Y3H9</accession>
<keyword evidence="2" id="KW-1185">Reference proteome</keyword>
<sequence length="34" mass="3897">MPILSKNSLIHDESARTNKDFLLLFRIIINVNVA</sequence>
<gene>
    <name evidence="1" type="ORF">B6N60_00834</name>
</gene>
<proteinExistence type="predicted"/>
<protein>
    <submittedName>
        <fullName evidence="1">Uncharacterized protein</fullName>
    </submittedName>
</protein>
<organism evidence="1 2">
    <name type="scientific">Richelia sinica FACHB-800</name>
    <dbReference type="NCBI Taxonomy" id="1357546"/>
    <lineage>
        <taxon>Bacteria</taxon>
        <taxon>Bacillati</taxon>
        <taxon>Cyanobacteriota</taxon>
        <taxon>Cyanophyceae</taxon>
        <taxon>Nostocales</taxon>
        <taxon>Nostocaceae</taxon>
        <taxon>Richelia</taxon>
    </lineage>
</organism>
<evidence type="ECO:0000313" key="1">
    <source>
        <dbReference type="EMBL" id="QXE22153.1"/>
    </source>
</evidence>
<evidence type="ECO:0000313" key="2">
    <source>
        <dbReference type="Proteomes" id="UP000683511"/>
    </source>
</evidence>
<name>A0A975Y3H9_9NOST</name>
<dbReference type="KEGG" id="rsin:B6N60_00834"/>